<evidence type="ECO:0000313" key="1">
    <source>
        <dbReference type="EMBL" id="WIC39683.1"/>
    </source>
</evidence>
<name>A0AAF0RTH6_9CAUD</name>
<organism evidence="1 2">
    <name type="scientific">Phage Phass-1</name>
    <dbReference type="NCBI Taxonomy" id="3043662"/>
    <lineage>
        <taxon>Viruses</taxon>
        <taxon>Duplodnaviria</taxon>
        <taxon>Heunggongvirae</taxon>
        <taxon>Uroviricota</taxon>
        <taxon>Caudoviricetes</taxon>
        <taxon>Caudoviricetes code 15 clade</taxon>
    </lineage>
</organism>
<proteinExistence type="predicted"/>
<reference evidence="1" key="1">
    <citation type="submission" date="2023-04" db="EMBL/GenBank/DDBJ databases">
        <title>Bacteriophage Phass-1 Discovered in the Human Gut Virome - the Founding Member of the Proposed New Family Phassviridae.</title>
        <authorList>
            <person name="Tikunov A.Y."/>
            <person name="Morozova V.V."/>
            <person name="Chechushkov A.V."/>
            <person name="Tikunova N.V."/>
        </authorList>
    </citation>
    <scope>NUCLEOTIDE SEQUENCE</scope>
</reference>
<protein>
    <submittedName>
        <fullName evidence="1">Uncharacterized protein</fullName>
    </submittedName>
</protein>
<evidence type="ECO:0000313" key="2">
    <source>
        <dbReference type="Proteomes" id="UP001237988"/>
    </source>
</evidence>
<dbReference type="EMBL" id="OQ749652">
    <property type="protein sequence ID" value="WIC39683.1"/>
    <property type="molecule type" value="Genomic_DNA"/>
</dbReference>
<accession>A0AAF0RTH6</accession>
<sequence>MSLNVTAAQQAAFIQLFKSAVDTVSVTNAGVSPMEQIAHGILFVDGQGSVRHAPQDAYTAAVKEYGVEVIAFNKTFHKSFKEMAYGDPLTLLLQQMMNYMSTYGRESVGLTAGNYVPLEVLEIPADAFNIKRITVIRMLPLQTLKGKLNEYLKTLTAPNDRIRNAVQQLFPFVTNTPDEIKSFEIMVMYCDYKRVYPIQPISGLRYLIYKVTGVPMIIKNRRTIETIKNRSAYSPVNELPARVFMANLPGYAGIFLRYKPLFLAFKKYPNCARLVNHMRRMADTYHKPLPDTAVQNFINLMLQGKYLKALGVLDKASNRDLVKIINSCSTRASTESVPAVYTVRNGRMFVKDGGIQPLNPETANVYVRCIQECMKALYTRLNDQFAGKTFVLPDDVDYAVPTTEKQMMGVIPYGTGVVIPAGRTNATIGVHWTNNKTKHGESRVDIDLHAHSVKANFGWNSYWRDGTEVVYSGDNTNAPIAQGGAAEAFWVKLGQDDIVFDVSLFSGLPETEFKFFLTGNDRNDMNRDFTFDASKLLATPLRLSFNGQHGMTLGMLTEDRFYIYGGSLQTGIVPSANYESAIAGMKNIFKSKMHMSTFLRAMGAWVMTPMDLAQLKQDDPEAAAQVISLMPEDLTPGTLLNLVDGKVE</sequence>
<dbReference type="Proteomes" id="UP001237988">
    <property type="component" value="Segment"/>
</dbReference>